<evidence type="ECO:0000313" key="2">
    <source>
        <dbReference type="EMBL" id="MDI2111978.1"/>
    </source>
</evidence>
<protein>
    <submittedName>
        <fullName evidence="2">Ribbon-helix-helix domain-containing protein</fullName>
    </submittedName>
</protein>
<dbReference type="Pfam" id="PF13467">
    <property type="entry name" value="RHH_4"/>
    <property type="match status" value="1"/>
</dbReference>
<comment type="caution">
    <text evidence="2">The sequence shown here is derived from an EMBL/GenBank/DDBJ whole genome shotgun (WGS) entry which is preliminary data.</text>
</comment>
<accession>A0ABT6Q6V8</accession>
<proteinExistence type="predicted"/>
<dbReference type="InterPro" id="IPR027373">
    <property type="entry name" value="RHH_dom"/>
</dbReference>
<reference evidence="2" key="1">
    <citation type="submission" date="2023-05" db="EMBL/GenBank/DDBJ databases">
        <title>Whole genome sequence of Commensalibacter sp.</title>
        <authorList>
            <person name="Charoenyingcharoen P."/>
            <person name="Yukphan P."/>
        </authorList>
    </citation>
    <scope>NUCLEOTIDE SEQUENCE</scope>
    <source>
        <strain evidence="2">TBRC 10068</strain>
    </source>
</reference>
<dbReference type="InterPro" id="IPR038268">
    <property type="entry name" value="RHH_sf"/>
</dbReference>
<evidence type="ECO:0000313" key="3">
    <source>
        <dbReference type="Proteomes" id="UP001431775"/>
    </source>
</evidence>
<keyword evidence="3" id="KW-1185">Reference proteome</keyword>
<feature type="domain" description="Ribbon-helix-helix" evidence="1">
    <location>
        <begin position="7"/>
        <end position="68"/>
    </location>
</feature>
<dbReference type="RefSeq" id="WP_281463363.1">
    <property type="nucleotide sequence ID" value="NZ_JASBAN010000001.1"/>
</dbReference>
<evidence type="ECO:0000259" key="1">
    <source>
        <dbReference type="Pfam" id="PF13467"/>
    </source>
</evidence>
<sequence>MSNPYLQKRSLRLSGHKTSVALEQEFWQALEQYAQKQQCSLAALIMSIDTDRDPNRPLSSALRLAALDFASKSKNG</sequence>
<organism evidence="2 3">
    <name type="scientific">Commensalibacter nepenthis</name>
    <dbReference type="NCBI Taxonomy" id="3043872"/>
    <lineage>
        <taxon>Bacteria</taxon>
        <taxon>Pseudomonadati</taxon>
        <taxon>Pseudomonadota</taxon>
        <taxon>Alphaproteobacteria</taxon>
        <taxon>Acetobacterales</taxon>
        <taxon>Acetobacteraceae</taxon>
    </lineage>
</organism>
<dbReference type="EMBL" id="JASBAN010000001">
    <property type="protein sequence ID" value="MDI2111978.1"/>
    <property type="molecule type" value="Genomic_DNA"/>
</dbReference>
<dbReference type="Gene3D" id="1.10.3990.20">
    <property type="entry name" value="protein bp1543"/>
    <property type="match status" value="1"/>
</dbReference>
<gene>
    <name evidence="2" type="ORF">QJV33_01510</name>
</gene>
<dbReference type="Proteomes" id="UP001431775">
    <property type="component" value="Unassembled WGS sequence"/>
</dbReference>
<name>A0ABT6Q6V8_9PROT</name>